<comment type="similarity">
    <text evidence="3">Belongs to the protein-tyrosine phosphatase family. Receptor class 2A subfamily.</text>
</comment>
<dbReference type="CDD" id="cd00063">
    <property type="entry name" value="FN3"/>
    <property type="match status" value="2"/>
</dbReference>
<gene>
    <name evidence="21" type="ORF">DGYR_LOCUS10438</name>
</gene>
<evidence type="ECO:0000256" key="11">
    <source>
        <dbReference type="ARBA" id="ARBA00022989"/>
    </source>
</evidence>
<keyword evidence="11 18" id="KW-1133">Transmembrane helix</keyword>
<evidence type="ECO:0000256" key="10">
    <source>
        <dbReference type="ARBA" id="ARBA00022912"/>
    </source>
</evidence>
<dbReference type="Gene3D" id="2.60.40.10">
    <property type="entry name" value="Immunoglobulins"/>
    <property type="match status" value="6"/>
</dbReference>
<feature type="transmembrane region" description="Helical" evidence="18">
    <location>
        <begin position="602"/>
        <end position="625"/>
    </location>
</feature>
<evidence type="ECO:0000259" key="20">
    <source>
        <dbReference type="PROSITE" id="PS50853"/>
    </source>
</evidence>
<evidence type="ECO:0000256" key="14">
    <source>
        <dbReference type="ARBA" id="ARBA00023170"/>
    </source>
</evidence>
<evidence type="ECO:0000256" key="15">
    <source>
        <dbReference type="ARBA" id="ARBA00023180"/>
    </source>
</evidence>
<evidence type="ECO:0000256" key="18">
    <source>
        <dbReference type="SAM" id="Phobius"/>
    </source>
</evidence>
<keyword evidence="12 18" id="KW-0472">Membrane</keyword>
<evidence type="ECO:0000256" key="13">
    <source>
        <dbReference type="ARBA" id="ARBA00023157"/>
    </source>
</evidence>
<dbReference type="InterPro" id="IPR007110">
    <property type="entry name" value="Ig-like_dom"/>
</dbReference>
<dbReference type="EC" id="3.1.3.48" evidence="4"/>
<proteinExistence type="inferred from homology"/>
<dbReference type="InterPro" id="IPR051170">
    <property type="entry name" value="Neural/epithelial_adhesion"/>
</dbReference>
<dbReference type="SMART" id="SM00409">
    <property type="entry name" value="IG"/>
    <property type="match status" value="4"/>
</dbReference>
<dbReference type="PROSITE" id="PS50853">
    <property type="entry name" value="FN3"/>
    <property type="match status" value="2"/>
</dbReference>
<evidence type="ECO:0000256" key="4">
    <source>
        <dbReference type="ARBA" id="ARBA00013064"/>
    </source>
</evidence>
<dbReference type="Proteomes" id="UP000549394">
    <property type="component" value="Unassembled WGS sequence"/>
</dbReference>
<evidence type="ECO:0000256" key="6">
    <source>
        <dbReference type="ARBA" id="ARBA00022692"/>
    </source>
</evidence>
<keyword evidence="14" id="KW-0675">Receptor</keyword>
<dbReference type="InterPro" id="IPR003961">
    <property type="entry name" value="FN3_dom"/>
</dbReference>
<dbReference type="InterPro" id="IPR036179">
    <property type="entry name" value="Ig-like_dom_sf"/>
</dbReference>
<dbReference type="PROSITE" id="PS50835">
    <property type="entry name" value="IG_LIKE"/>
    <property type="match status" value="4"/>
</dbReference>
<evidence type="ECO:0000256" key="17">
    <source>
        <dbReference type="ARBA" id="ARBA00051722"/>
    </source>
</evidence>
<feature type="domain" description="Ig-like" evidence="19">
    <location>
        <begin position="6"/>
        <end position="92"/>
    </location>
</feature>
<dbReference type="GO" id="GO:0004725">
    <property type="term" value="F:protein tyrosine phosphatase activity"/>
    <property type="evidence" value="ECO:0007669"/>
    <property type="project" value="UniProtKB-EC"/>
</dbReference>
<keyword evidence="7" id="KW-0732">Signal</keyword>
<dbReference type="Pfam" id="PF13895">
    <property type="entry name" value="Ig_2"/>
    <property type="match status" value="1"/>
</dbReference>
<name>A0A7I8W4Q1_9ANNE</name>
<comment type="caution">
    <text evidence="21">The sequence shown here is derived from an EMBL/GenBank/DDBJ whole genome shotgun (WGS) entry which is preliminary data.</text>
</comment>
<accession>A0A7I8W4Q1</accession>
<evidence type="ECO:0000313" key="22">
    <source>
        <dbReference type="Proteomes" id="UP000549394"/>
    </source>
</evidence>
<dbReference type="InterPro" id="IPR003598">
    <property type="entry name" value="Ig_sub2"/>
</dbReference>
<keyword evidence="13" id="KW-1015">Disulfide bond</keyword>
<evidence type="ECO:0000256" key="7">
    <source>
        <dbReference type="ARBA" id="ARBA00022729"/>
    </source>
</evidence>
<keyword evidence="8" id="KW-0677">Repeat</keyword>
<dbReference type="FunFam" id="2.60.40.10:FF:000010">
    <property type="entry name" value="receptor-type tyrosine-protein phosphatase delta isoform X1"/>
    <property type="match status" value="1"/>
</dbReference>
<evidence type="ECO:0000256" key="9">
    <source>
        <dbReference type="ARBA" id="ARBA00022801"/>
    </source>
</evidence>
<feature type="domain" description="Ig-like" evidence="19">
    <location>
        <begin position="289"/>
        <end position="368"/>
    </location>
</feature>
<comment type="subcellular location">
    <subcellularLocation>
        <location evidence="2">Cell membrane</location>
    </subcellularLocation>
    <subcellularLocation>
        <location evidence="1">Membrane</location>
        <topology evidence="1">Single-pass membrane protein</topology>
    </subcellularLocation>
</comment>
<evidence type="ECO:0000256" key="3">
    <source>
        <dbReference type="ARBA" id="ARBA00010504"/>
    </source>
</evidence>
<feature type="domain" description="Fibronectin type-III" evidence="20">
    <location>
        <begin position="502"/>
        <end position="592"/>
    </location>
</feature>
<dbReference type="SMART" id="SM00060">
    <property type="entry name" value="FN3"/>
    <property type="match status" value="2"/>
</dbReference>
<dbReference type="SUPFAM" id="SSF49265">
    <property type="entry name" value="Fibronectin type III"/>
    <property type="match status" value="1"/>
</dbReference>
<dbReference type="FunFam" id="2.60.40.10:FF:000328">
    <property type="entry name" value="CLUMA_CG000981, isoform A"/>
    <property type="match status" value="1"/>
</dbReference>
<dbReference type="GO" id="GO:0005886">
    <property type="term" value="C:plasma membrane"/>
    <property type="evidence" value="ECO:0007669"/>
    <property type="project" value="UniProtKB-SubCell"/>
</dbReference>
<dbReference type="InterPro" id="IPR036116">
    <property type="entry name" value="FN3_sf"/>
</dbReference>
<dbReference type="OrthoDB" id="6234674at2759"/>
<keyword evidence="5" id="KW-1003">Cell membrane</keyword>
<evidence type="ECO:0000256" key="12">
    <source>
        <dbReference type="ARBA" id="ARBA00023136"/>
    </source>
</evidence>
<dbReference type="PANTHER" id="PTHR12231">
    <property type="entry name" value="CTX-RELATED TYPE I TRANSMEMBRANE PROTEIN"/>
    <property type="match status" value="1"/>
</dbReference>
<evidence type="ECO:0000256" key="16">
    <source>
        <dbReference type="ARBA" id="ARBA00023319"/>
    </source>
</evidence>
<sequence length="665" mass="75144">MMFAAPPVIGNNSPSFLLGKEGQNIELWCSATGSPEPQLTWLKDGNEVLSSEDIIVDGNKIRLNNLKREDGGAYQCVFKNVVGQASHTIKLIIKGYVYIMEKPRNITVQDGNEAKFICHADNEFHNSTFKWYKDNVDVQLVPGLGTLRSSILSDGTLIIRNVIKSDSAWFECEAKNEISTSAKAKAFLNVTYLPVVLTSDMTVLLPRNMPGLLSCPFDANPPVTSVVWTKNEQEIKFLDYTRVYKRNLSDLAFRTVRESDEGAYSCTPYSALGASKYSPRFQVHIRDPPYFKERPKRYYQKQVGDTISIPCEATGDPTPTIKWQKQNGQLDPEKKLIEDSRLVITYLSMDDSGYYECEASNEVATIVTTTLLIVEVSSPHRARNISIKTTENTANVKWLPAFDSDYAKRQDYFIWYREIEKNTKQNWTTIAVPDDYTSLLVENLKSDTRYEFVILSRNSLGNGLFSERHLVKTKGSKRHITKTEVYPSAAIAIPPPGPRPDSPRNLTIKNLGDTLEIRWLPPRNLTVPVQYYIVYFRTVGKFDDLSGPINNGTSFEWKGFSRGAKYRFKVFSYNNGAQSKPSEEMVYHTGDPMKKGIKLSKAAIGGIVGGLLFFIFTVIMSVCGVKIFSRNHDKRESVVKYGNVKYFGPSNPNNVENRKYVSIFV</sequence>
<dbReference type="InterPro" id="IPR013098">
    <property type="entry name" value="Ig_I-set"/>
</dbReference>
<keyword evidence="6 18" id="KW-0812">Transmembrane</keyword>
<comment type="catalytic activity">
    <reaction evidence="17">
        <text>O-phospho-L-tyrosyl-[protein] + H2O = L-tyrosyl-[protein] + phosphate</text>
        <dbReference type="Rhea" id="RHEA:10684"/>
        <dbReference type="Rhea" id="RHEA-COMP:10136"/>
        <dbReference type="Rhea" id="RHEA-COMP:20101"/>
        <dbReference type="ChEBI" id="CHEBI:15377"/>
        <dbReference type="ChEBI" id="CHEBI:43474"/>
        <dbReference type="ChEBI" id="CHEBI:46858"/>
        <dbReference type="ChEBI" id="CHEBI:61978"/>
        <dbReference type="EC" id="3.1.3.48"/>
    </reaction>
</comment>
<dbReference type="SMART" id="SM00408">
    <property type="entry name" value="IGc2"/>
    <property type="match status" value="4"/>
</dbReference>
<protein>
    <recommendedName>
        <fullName evidence="4">protein-tyrosine-phosphatase</fullName>
        <ecNumber evidence="4">3.1.3.48</ecNumber>
    </recommendedName>
</protein>
<dbReference type="EMBL" id="CAJFCJ010000018">
    <property type="protein sequence ID" value="CAD5122649.1"/>
    <property type="molecule type" value="Genomic_DNA"/>
</dbReference>
<dbReference type="AlphaFoldDB" id="A0A7I8W4Q1"/>
<evidence type="ECO:0000256" key="5">
    <source>
        <dbReference type="ARBA" id="ARBA00022475"/>
    </source>
</evidence>
<dbReference type="InterPro" id="IPR013783">
    <property type="entry name" value="Ig-like_fold"/>
</dbReference>
<evidence type="ECO:0000256" key="2">
    <source>
        <dbReference type="ARBA" id="ARBA00004236"/>
    </source>
</evidence>
<dbReference type="PANTHER" id="PTHR12231:SF240">
    <property type="entry name" value="PROTEIN TURTLE HOMOLOG B"/>
    <property type="match status" value="1"/>
</dbReference>
<keyword evidence="16" id="KW-0393">Immunoglobulin domain</keyword>
<dbReference type="Pfam" id="PF07679">
    <property type="entry name" value="I-set"/>
    <property type="match status" value="1"/>
</dbReference>
<dbReference type="InterPro" id="IPR003599">
    <property type="entry name" value="Ig_sub"/>
</dbReference>
<dbReference type="Pfam" id="PF13927">
    <property type="entry name" value="Ig_3"/>
    <property type="match status" value="2"/>
</dbReference>
<evidence type="ECO:0000256" key="1">
    <source>
        <dbReference type="ARBA" id="ARBA00004167"/>
    </source>
</evidence>
<feature type="domain" description="Fibronectin type-III" evidence="20">
    <location>
        <begin position="375"/>
        <end position="476"/>
    </location>
</feature>
<organism evidence="21 22">
    <name type="scientific">Dimorphilus gyrociliatus</name>
    <dbReference type="NCBI Taxonomy" id="2664684"/>
    <lineage>
        <taxon>Eukaryota</taxon>
        <taxon>Metazoa</taxon>
        <taxon>Spiralia</taxon>
        <taxon>Lophotrochozoa</taxon>
        <taxon>Annelida</taxon>
        <taxon>Polychaeta</taxon>
        <taxon>Polychaeta incertae sedis</taxon>
        <taxon>Dinophilidae</taxon>
        <taxon>Dimorphilus</taxon>
    </lineage>
</organism>
<keyword evidence="22" id="KW-1185">Reference proteome</keyword>
<reference evidence="21 22" key="1">
    <citation type="submission" date="2020-08" db="EMBL/GenBank/DDBJ databases">
        <authorList>
            <person name="Hejnol A."/>
        </authorList>
    </citation>
    <scope>NUCLEOTIDE SEQUENCE [LARGE SCALE GENOMIC DNA]</scope>
</reference>
<keyword evidence="15" id="KW-0325">Glycoprotein</keyword>
<dbReference type="Pfam" id="PF00041">
    <property type="entry name" value="fn3"/>
    <property type="match status" value="2"/>
</dbReference>
<feature type="domain" description="Ig-like" evidence="19">
    <location>
        <begin position="194"/>
        <end position="267"/>
    </location>
</feature>
<dbReference type="SUPFAM" id="SSF48726">
    <property type="entry name" value="Immunoglobulin"/>
    <property type="match status" value="4"/>
</dbReference>
<evidence type="ECO:0000256" key="8">
    <source>
        <dbReference type="ARBA" id="ARBA00022737"/>
    </source>
</evidence>
<keyword evidence="10" id="KW-0904">Protein phosphatase</keyword>
<dbReference type="CDD" id="cd00096">
    <property type="entry name" value="Ig"/>
    <property type="match status" value="2"/>
</dbReference>
<evidence type="ECO:0000313" key="21">
    <source>
        <dbReference type="EMBL" id="CAD5122649.1"/>
    </source>
</evidence>
<evidence type="ECO:0000259" key="19">
    <source>
        <dbReference type="PROSITE" id="PS50835"/>
    </source>
</evidence>
<feature type="domain" description="Ig-like" evidence="19">
    <location>
        <begin position="95"/>
        <end position="189"/>
    </location>
</feature>
<keyword evidence="9" id="KW-0378">Hydrolase</keyword>